<comment type="caution">
    <text evidence="1">The sequence shown here is derived from an EMBL/GenBank/DDBJ whole genome shotgun (WGS) entry which is preliminary data.</text>
</comment>
<dbReference type="EMBL" id="LPHD01000065">
    <property type="protein sequence ID" value="KWA82245.1"/>
    <property type="molecule type" value="Genomic_DNA"/>
</dbReference>
<evidence type="ECO:0000313" key="1">
    <source>
        <dbReference type="EMBL" id="KWA82245.1"/>
    </source>
</evidence>
<sequence length="68" mass="7563">MREGDAIRGNAQRSAWHDDMHDADRCARVDFDGGGRRRGGPSIPAARACCARLARQRRVCRHSTASDR</sequence>
<organism evidence="1 2">
    <name type="scientific">Burkholderia ubonensis</name>
    <dbReference type="NCBI Taxonomy" id="101571"/>
    <lineage>
        <taxon>Bacteria</taxon>
        <taxon>Pseudomonadati</taxon>
        <taxon>Pseudomonadota</taxon>
        <taxon>Betaproteobacteria</taxon>
        <taxon>Burkholderiales</taxon>
        <taxon>Burkholderiaceae</taxon>
        <taxon>Burkholderia</taxon>
        <taxon>Burkholderia cepacia complex</taxon>
    </lineage>
</organism>
<proteinExistence type="predicted"/>
<dbReference type="Proteomes" id="UP000060630">
    <property type="component" value="Unassembled WGS sequence"/>
</dbReference>
<accession>A0A103PJD2</accession>
<evidence type="ECO:0000313" key="2">
    <source>
        <dbReference type="Proteomes" id="UP000060630"/>
    </source>
</evidence>
<protein>
    <submittedName>
        <fullName evidence="1">Uncharacterized protein</fullName>
    </submittedName>
</protein>
<reference evidence="1 2" key="1">
    <citation type="submission" date="2015-11" db="EMBL/GenBank/DDBJ databases">
        <title>Expanding the genomic diversity of Burkholderia species for the development of highly accurate diagnostics.</title>
        <authorList>
            <person name="Sahl J."/>
            <person name="Keim P."/>
            <person name="Wagner D."/>
        </authorList>
    </citation>
    <scope>NUCLEOTIDE SEQUENCE [LARGE SCALE GENOMIC DNA]</scope>
    <source>
        <strain evidence="1 2">MSMB2087WGS</strain>
    </source>
</reference>
<gene>
    <name evidence="1" type="ORF">WL29_26380</name>
</gene>
<dbReference type="AlphaFoldDB" id="A0A103PJD2"/>
<name>A0A103PJD2_9BURK</name>